<keyword evidence="2" id="KW-0472">Membrane</keyword>
<keyword evidence="5" id="KW-1185">Reference proteome</keyword>
<dbReference type="Proteomes" id="UP000195985">
    <property type="component" value="Unassembled WGS sequence"/>
</dbReference>
<dbReference type="InterPro" id="IPR003362">
    <property type="entry name" value="Bact_transf"/>
</dbReference>
<dbReference type="AlphaFoldDB" id="A0A1W1IGK5"/>
<proteinExistence type="inferred from homology"/>
<dbReference type="PANTHER" id="PTHR30576">
    <property type="entry name" value="COLANIC BIOSYNTHESIS UDP-GLUCOSE LIPID CARRIER TRANSFERASE"/>
    <property type="match status" value="1"/>
</dbReference>
<keyword evidence="2" id="KW-0812">Transmembrane</keyword>
<feature type="transmembrane region" description="Helical" evidence="2">
    <location>
        <begin position="81"/>
        <end position="105"/>
    </location>
</feature>
<keyword evidence="2" id="KW-1133">Transmembrane helix</keyword>
<dbReference type="Pfam" id="PF02397">
    <property type="entry name" value="Bac_transf"/>
    <property type="match status" value="1"/>
</dbReference>
<sequence>MVCKGKCLRRKSRSYLSFSVSAGFWLLSNADLHPFCLIDNCHITAYMLIVCQSKWSTAFETKQIEKGVWMMRFYQHYGKRLLDFAVTLVALVLLSPILLTLAVLVRAELGSPIIYRQQRPGLNERIFTLYKFKTMTDKKDESGKLLPDRERLTKFGRLLRATSLDELPELFNILKGDMAIVGPRPLLVKYLPLYNSQQRRRHEVRPGLTGLAQVSGRNAISWEDKFNLDVKYIESLSLLGDLKIILRTIKKVVAKEGISSEKSVTMEAFEGTEKADRKQF</sequence>
<feature type="domain" description="Bacterial sugar transferase" evidence="3">
    <location>
        <begin position="79"/>
        <end position="253"/>
    </location>
</feature>
<dbReference type="GO" id="GO:0016780">
    <property type="term" value="F:phosphotransferase activity, for other substituted phosphate groups"/>
    <property type="evidence" value="ECO:0007669"/>
    <property type="project" value="TreeGrafter"/>
</dbReference>
<dbReference type="STRING" id="43064.SAMN04488086_10744"/>
<evidence type="ECO:0000256" key="1">
    <source>
        <dbReference type="ARBA" id="ARBA00006464"/>
    </source>
</evidence>
<gene>
    <name evidence="4" type="ORF">TPAS_1833</name>
</gene>
<keyword evidence="4" id="KW-0808">Transferase</keyword>
<evidence type="ECO:0000256" key="2">
    <source>
        <dbReference type="SAM" id="Phobius"/>
    </source>
</evidence>
<organism evidence="4 5">
    <name type="scientific">Trichococcus pasteurii</name>
    <dbReference type="NCBI Taxonomy" id="43064"/>
    <lineage>
        <taxon>Bacteria</taxon>
        <taxon>Bacillati</taxon>
        <taxon>Bacillota</taxon>
        <taxon>Bacilli</taxon>
        <taxon>Lactobacillales</taxon>
        <taxon>Carnobacteriaceae</taxon>
        <taxon>Trichococcus</taxon>
    </lineage>
</organism>
<dbReference type="EMBL" id="FWEY01000005">
    <property type="protein sequence ID" value="SLM52152.1"/>
    <property type="molecule type" value="Genomic_DNA"/>
</dbReference>
<comment type="similarity">
    <text evidence="1">Belongs to the bacterial sugar transferase family.</text>
</comment>
<evidence type="ECO:0000313" key="4">
    <source>
        <dbReference type="EMBL" id="SLM52152.1"/>
    </source>
</evidence>
<name>A0A1W1IGK5_9LACT</name>
<dbReference type="PANTHER" id="PTHR30576:SF8">
    <property type="entry name" value="UNDECAPRENYL-PHOSPHATE GALACTOSE PHOSPHOTRANSFERASE"/>
    <property type="match status" value="1"/>
</dbReference>
<reference evidence="5" key="1">
    <citation type="submission" date="2016-04" db="EMBL/GenBank/DDBJ databases">
        <authorList>
            <person name="Strepis N."/>
        </authorList>
    </citation>
    <scope>NUCLEOTIDE SEQUENCE [LARGE SCALE GENOMIC DNA]</scope>
</reference>
<accession>A0A1W1IGK5</accession>
<protein>
    <submittedName>
        <fullName evidence="4">Bacterial sugar transferase</fullName>
    </submittedName>
</protein>
<evidence type="ECO:0000313" key="5">
    <source>
        <dbReference type="Proteomes" id="UP000195985"/>
    </source>
</evidence>
<evidence type="ECO:0000259" key="3">
    <source>
        <dbReference type="Pfam" id="PF02397"/>
    </source>
</evidence>